<dbReference type="AlphaFoldDB" id="A0A2U3NGL0"/>
<dbReference type="GO" id="GO:0015104">
    <property type="term" value="F:antimonite transmembrane transporter activity"/>
    <property type="evidence" value="ECO:0007669"/>
    <property type="project" value="TreeGrafter"/>
</dbReference>
<evidence type="ECO:0000313" key="12">
    <source>
        <dbReference type="Proteomes" id="UP000241595"/>
    </source>
</evidence>
<keyword evidence="8 9" id="KW-0472">Membrane</keyword>
<feature type="transmembrane region" description="Helical" evidence="10">
    <location>
        <begin position="323"/>
        <end position="345"/>
    </location>
</feature>
<keyword evidence="4 9" id="KW-1003">Cell membrane</keyword>
<dbReference type="PANTHER" id="PTHR43057:SF1">
    <property type="entry name" value="ARSENICAL-RESISTANCE PROTEIN 3"/>
    <property type="match status" value="1"/>
</dbReference>
<keyword evidence="12" id="KW-1185">Reference proteome</keyword>
<proteinExistence type="inferred from homology"/>
<dbReference type="GO" id="GO:0015297">
    <property type="term" value="F:antiporter activity"/>
    <property type="evidence" value="ECO:0007669"/>
    <property type="project" value="UniProtKB-UniRule"/>
</dbReference>
<feature type="transmembrane region" description="Helical" evidence="10">
    <location>
        <begin position="191"/>
        <end position="209"/>
    </location>
</feature>
<dbReference type="STRING" id="1841859.GCA_900157385_04140"/>
<evidence type="ECO:0000256" key="9">
    <source>
        <dbReference type="PIRNR" id="PIRNR005508"/>
    </source>
</evidence>
<dbReference type="FunFam" id="1.20.1530.20:FF:000009">
    <property type="entry name" value="Arsenite transporter, ACR3 family"/>
    <property type="match status" value="1"/>
</dbReference>
<evidence type="ECO:0000256" key="5">
    <source>
        <dbReference type="ARBA" id="ARBA00022692"/>
    </source>
</evidence>
<evidence type="ECO:0000256" key="7">
    <source>
        <dbReference type="ARBA" id="ARBA00022989"/>
    </source>
</evidence>
<evidence type="ECO:0000256" key="8">
    <source>
        <dbReference type="ARBA" id="ARBA00023136"/>
    </source>
</evidence>
<keyword evidence="5 9" id="KW-0812">Transmembrane</keyword>
<dbReference type="PANTHER" id="PTHR43057">
    <property type="entry name" value="ARSENITE EFFLUX TRANSPORTER"/>
    <property type="match status" value="1"/>
</dbReference>
<feature type="transmembrane region" description="Helical" evidence="10">
    <location>
        <begin position="21"/>
        <end position="40"/>
    </location>
</feature>
<evidence type="ECO:0000256" key="10">
    <source>
        <dbReference type="SAM" id="Phobius"/>
    </source>
</evidence>
<reference evidence="11 12" key="1">
    <citation type="submission" date="2017-01" db="EMBL/GenBank/DDBJ databases">
        <authorList>
            <consortium name="Urmite Genomes"/>
        </authorList>
    </citation>
    <scope>NUCLEOTIDE SEQUENCE [LARGE SCALE GENOMIC DNA]</scope>
    <source>
        <strain evidence="11 12">AB308</strain>
    </source>
</reference>
<accession>A0A2U3NGL0</accession>
<evidence type="ECO:0000256" key="4">
    <source>
        <dbReference type="ARBA" id="ARBA00022475"/>
    </source>
</evidence>
<dbReference type="InterPro" id="IPR002657">
    <property type="entry name" value="BilAc:Na_symport/Acr3"/>
</dbReference>
<feature type="transmembrane region" description="Helical" evidence="10">
    <location>
        <begin position="118"/>
        <end position="137"/>
    </location>
</feature>
<keyword evidence="3 9" id="KW-0813">Transport</keyword>
<dbReference type="PIRSF" id="PIRSF005508">
    <property type="entry name" value="Acr3"/>
    <property type="match status" value="1"/>
</dbReference>
<comment type="subcellular location">
    <subcellularLocation>
        <location evidence="1 9">Cell membrane</location>
        <topology evidence="1 9">Multi-pass membrane protein</topology>
    </subcellularLocation>
</comment>
<dbReference type="Pfam" id="PF01758">
    <property type="entry name" value="SBF"/>
    <property type="match status" value="1"/>
</dbReference>
<feature type="transmembrane region" description="Helical" evidence="10">
    <location>
        <begin position="55"/>
        <end position="76"/>
    </location>
</feature>
<dbReference type="Proteomes" id="UP000241595">
    <property type="component" value="Unassembled WGS sequence"/>
</dbReference>
<feature type="transmembrane region" description="Helical" evidence="10">
    <location>
        <begin position="88"/>
        <end position="112"/>
    </location>
</feature>
<keyword evidence="6" id="KW-0059">Arsenical resistance</keyword>
<sequence>MTETAAAQTSSVARLSTLDRLLPVWIAVAMATGLLLGRWVPGFNTVLQKVQVDGISLPIALGLLIMMYPVLAKVRYDRLDTVTSDRRLLISSLLLNWVLGPAVMFTLAWLLLTDLPEYRTGLIIVGLARCIAMVIIWSDLACGDREAAAVLVALNSVFQVLAFAALGWFYLSVLPGWLHLPQTTIAASPRQIAKSVLIFLGVPLAAGYLSRRWGEKAKGRTWYETRYLPAIGPWALYGLLFTIVILFALQGRQIITRPWDVARIAVPLLAYFAIMWIGGYLLGAALGLGYARTTTLAFTAAGNNFELAIAVAIATYGATSGQALAGVVGPLIEVPVLVALVYVSLALRPHLFPTPPAIVDAPGASTDDQHSQRSVCLRAQRWPLPNGRRAADPSCR</sequence>
<evidence type="ECO:0000313" key="11">
    <source>
        <dbReference type="EMBL" id="SPM30630.1"/>
    </source>
</evidence>
<dbReference type="GO" id="GO:0046685">
    <property type="term" value="P:response to arsenic-containing substance"/>
    <property type="evidence" value="ECO:0007669"/>
    <property type="project" value="UniProtKB-KW"/>
</dbReference>
<dbReference type="GO" id="GO:0005886">
    <property type="term" value="C:plasma membrane"/>
    <property type="evidence" value="ECO:0007669"/>
    <property type="project" value="UniProtKB-SubCell"/>
</dbReference>
<dbReference type="InterPro" id="IPR038770">
    <property type="entry name" value="Na+/solute_symporter_sf"/>
</dbReference>
<evidence type="ECO:0000256" key="1">
    <source>
        <dbReference type="ARBA" id="ARBA00004651"/>
    </source>
</evidence>
<feature type="transmembrane region" description="Helical" evidence="10">
    <location>
        <begin position="296"/>
        <end position="317"/>
    </location>
</feature>
<comment type="similarity">
    <text evidence="2 9">Belongs to the arsenical resistance-3 (ACR3) (TC 2.A.59) family.</text>
</comment>
<dbReference type="NCBIfam" id="TIGR00832">
    <property type="entry name" value="acr3"/>
    <property type="match status" value="1"/>
</dbReference>
<feature type="transmembrane region" description="Helical" evidence="10">
    <location>
        <begin position="230"/>
        <end position="249"/>
    </location>
</feature>
<dbReference type="EMBL" id="FTRV01000015">
    <property type="protein sequence ID" value="SPM30630.1"/>
    <property type="molecule type" value="Genomic_DNA"/>
</dbReference>
<feature type="transmembrane region" description="Helical" evidence="10">
    <location>
        <begin position="269"/>
        <end position="289"/>
    </location>
</feature>
<keyword evidence="7 9" id="KW-1133">Transmembrane helix</keyword>
<dbReference type="GO" id="GO:0015105">
    <property type="term" value="F:arsenite transmembrane transporter activity"/>
    <property type="evidence" value="ECO:0007669"/>
    <property type="project" value="TreeGrafter"/>
</dbReference>
<dbReference type="InterPro" id="IPR004706">
    <property type="entry name" value="Arsenical-R_Acr3"/>
</dbReference>
<feature type="transmembrane region" description="Helical" evidence="10">
    <location>
        <begin position="149"/>
        <end position="171"/>
    </location>
</feature>
<evidence type="ECO:0000256" key="3">
    <source>
        <dbReference type="ARBA" id="ARBA00022448"/>
    </source>
</evidence>
<organism evidence="11 12">
    <name type="scientific">Mycobacterium terramassiliense</name>
    <dbReference type="NCBI Taxonomy" id="1841859"/>
    <lineage>
        <taxon>Bacteria</taxon>
        <taxon>Bacillati</taxon>
        <taxon>Actinomycetota</taxon>
        <taxon>Actinomycetes</taxon>
        <taxon>Mycobacteriales</taxon>
        <taxon>Mycobacteriaceae</taxon>
        <taxon>Mycobacterium</taxon>
    </lineage>
</organism>
<evidence type="ECO:0000256" key="6">
    <source>
        <dbReference type="ARBA" id="ARBA00022849"/>
    </source>
</evidence>
<gene>
    <name evidence="11" type="ORF">MTAB308_4139</name>
</gene>
<protein>
    <submittedName>
        <fullName evidence="11">Arsenite efflux pump ArsB, ACR3 family</fullName>
    </submittedName>
</protein>
<name>A0A2U3NGL0_9MYCO</name>
<evidence type="ECO:0000256" key="2">
    <source>
        <dbReference type="ARBA" id="ARBA00010110"/>
    </source>
</evidence>
<dbReference type="Gene3D" id="1.20.1530.20">
    <property type="match status" value="1"/>
</dbReference>